<keyword evidence="13" id="KW-1185">Reference proteome</keyword>
<sequence>MKIIFCGKIPIREIHSSKIFLVMKLTAFLITLGILQVSAKSYSQKINFSGESIRVEKVLKAIEKQTGYYLFYKYNEIKDAKVINNLDLKNVELKQALSEIFKDQPFEYFLKENTIIINKKENTKSFEVPFQQIFINVKGTVVDEKGEALPGASVRVKNGSQGTMTDAEGGFTIRNITEGAILLITFTGFETREIEVKGNTDLRIALKTAQSKLDEIVVVGYGSQRKELVTSAIGSVKFKDEDIRQVSSPARMLEGRIAGVNLSLGSGNLASGERISIRGTSSISAGNNPLYVVDGVPINNSNMSIYDFGETYSPLAAFNHADIESIEVLKDAASAAIYGSRASNGVILITTKSGKNGKNIVKVDVTTGFSEFADKNKLKIANSDLYVLQFNEGQENYNKQYGLKVGDANYKLPISNPFGNMPDTDWLGLILQKGYFKNVNTNFSGGTGKTQYYVGIGVTDQEGVVHNNSIKKYNLNTKFSHQFNDWLEIGFNNMGNYIRNNQVPGANLGSTILARAIEQRPFDRPYKPNGDYYVGGTDELMRHNPIQILNEQTAYVDNFRYLGTYYGKINFNDHLSFRSSFSADIGYTYDYTYYNEKHPYGTGVGRLLDDNRLIQNYLTENVLNYTNTFGKYTLSGLLGHSFQKQQSRNTNVDARGFATPSLGVVSVASEITSASGSASEYALESYFGRATVSYDDKYMFTGTLRADGSSKFRSDHRWGIFPSLSFGWNISKEEFMDGTNLDLKLRTSYGKTGNQEGIGNYAYQPLIAGGQNYGGISGISVSTFGNEDLTWEKADQYDAGFDISLFNRKVDLSLDAYYKKTTDLLYSRPIHATSGMTSIISNIGSMENKGIELSVNTHFKLGPVAWNSSFNIAHNKNKILSLIDNENKPISIGDNRALMVGRDIGSYYLFQSQGLYQYDGEVPQKQFDLGVRAGDVRWTDLDDNEIINDNDRVVVGSSNPKFSGGWNNSFKYKRLQLDVLATYSYGANIYAAWKPNGLGRIGYRFAQLEEYIDNRWTGSGTTNVYPRAIASETFNTRNSTRFLEDASFIRLRALTLGYLLPELTVKKFKVSQIRLFAQADNLFLWTKYSGWDPEVNTNLDPRFSGVDNLNNPQPRTYSIGANISF</sequence>
<evidence type="ECO:0000313" key="13">
    <source>
        <dbReference type="Proteomes" id="UP001597118"/>
    </source>
</evidence>
<comment type="subcellular location">
    <subcellularLocation>
        <location evidence="1 8">Cell outer membrane</location>
        <topology evidence="1 8">Multi-pass membrane protein</topology>
    </subcellularLocation>
</comment>
<comment type="caution">
    <text evidence="12">The sequence shown here is derived from an EMBL/GenBank/DDBJ whole genome shotgun (WGS) entry which is preliminary data.</text>
</comment>
<evidence type="ECO:0000313" key="12">
    <source>
        <dbReference type="EMBL" id="MFD1630269.1"/>
    </source>
</evidence>
<dbReference type="EMBL" id="JBHUDG010000015">
    <property type="protein sequence ID" value="MFD1630269.1"/>
    <property type="molecule type" value="Genomic_DNA"/>
</dbReference>
<dbReference type="SUPFAM" id="SSF56935">
    <property type="entry name" value="Porins"/>
    <property type="match status" value="1"/>
</dbReference>
<dbReference type="InterPro" id="IPR008969">
    <property type="entry name" value="CarboxyPept-like_regulatory"/>
</dbReference>
<protein>
    <submittedName>
        <fullName evidence="12">SusC/RagA family TonB-linked outer membrane protein</fullName>
    </submittedName>
</protein>
<dbReference type="Pfam" id="PF13715">
    <property type="entry name" value="CarbopepD_reg_2"/>
    <property type="match status" value="1"/>
</dbReference>
<feature type="domain" description="TonB-dependent receptor-like beta-barrel" evidence="10">
    <location>
        <begin position="521"/>
        <end position="948"/>
    </location>
</feature>
<proteinExistence type="inferred from homology"/>
<dbReference type="InterPro" id="IPR023997">
    <property type="entry name" value="TonB-dep_OMP_SusC/RagA_CS"/>
</dbReference>
<evidence type="ECO:0000256" key="1">
    <source>
        <dbReference type="ARBA" id="ARBA00004571"/>
    </source>
</evidence>
<keyword evidence="5 9" id="KW-0798">TonB box</keyword>
<evidence type="ECO:0000259" key="11">
    <source>
        <dbReference type="Pfam" id="PF07715"/>
    </source>
</evidence>
<dbReference type="InterPro" id="IPR036942">
    <property type="entry name" value="Beta-barrel_TonB_sf"/>
</dbReference>
<keyword evidence="7 8" id="KW-0998">Cell outer membrane</keyword>
<keyword evidence="4 8" id="KW-0812">Transmembrane</keyword>
<dbReference type="Gene3D" id="2.170.130.10">
    <property type="entry name" value="TonB-dependent receptor, plug domain"/>
    <property type="match status" value="1"/>
</dbReference>
<dbReference type="RefSeq" id="WP_379662645.1">
    <property type="nucleotide sequence ID" value="NZ_JBHUDG010000015.1"/>
</dbReference>
<dbReference type="Gene3D" id="2.60.40.1120">
    <property type="entry name" value="Carboxypeptidase-like, regulatory domain"/>
    <property type="match status" value="1"/>
</dbReference>
<dbReference type="InterPro" id="IPR037066">
    <property type="entry name" value="Plug_dom_sf"/>
</dbReference>
<organism evidence="12 13">
    <name type="scientific">Pseudopedobacter beijingensis</name>
    <dbReference type="NCBI Taxonomy" id="1207056"/>
    <lineage>
        <taxon>Bacteria</taxon>
        <taxon>Pseudomonadati</taxon>
        <taxon>Bacteroidota</taxon>
        <taxon>Sphingobacteriia</taxon>
        <taxon>Sphingobacteriales</taxon>
        <taxon>Sphingobacteriaceae</taxon>
        <taxon>Pseudopedobacter</taxon>
    </lineage>
</organism>
<dbReference type="SUPFAM" id="SSF49464">
    <property type="entry name" value="Carboxypeptidase regulatory domain-like"/>
    <property type="match status" value="1"/>
</dbReference>
<dbReference type="Gene3D" id="2.40.170.20">
    <property type="entry name" value="TonB-dependent receptor, beta-barrel domain"/>
    <property type="match status" value="1"/>
</dbReference>
<dbReference type="NCBIfam" id="TIGR04057">
    <property type="entry name" value="SusC_RagA_signa"/>
    <property type="match status" value="1"/>
</dbReference>
<evidence type="ECO:0000259" key="10">
    <source>
        <dbReference type="Pfam" id="PF00593"/>
    </source>
</evidence>
<dbReference type="Pfam" id="PF07715">
    <property type="entry name" value="Plug"/>
    <property type="match status" value="1"/>
</dbReference>
<accession>A0ABW4ID50</accession>
<dbReference type="NCBIfam" id="TIGR04056">
    <property type="entry name" value="OMP_RagA_SusC"/>
    <property type="match status" value="1"/>
</dbReference>
<evidence type="ECO:0000256" key="2">
    <source>
        <dbReference type="ARBA" id="ARBA00022448"/>
    </source>
</evidence>
<evidence type="ECO:0000256" key="8">
    <source>
        <dbReference type="PROSITE-ProRule" id="PRU01360"/>
    </source>
</evidence>
<dbReference type="InterPro" id="IPR039426">
    <property type="entry name" value="TonB-dep_rcpt-like"/>
</dbReference>
<comment type="similarity">
    <text evidence="8 9">Belongs to the TonB-dependent receptor family.</text>
</comment>
<dbReference type="InterPro" id="IPR000531">
    <property type="entry name" value="Beta-barrel_TonB"/>
</dbReference>
<keyword evidence="6 8" id="KW-0472">Membrane</keyword>
<evidence type="ECO:0000256" key="4">
    <source>
        <dbReference type="ARBA" id="ARBA00022692"/>
    </source>
</evidence>
<evidence type="ECO:0000256" key="5">
    <source>
        <dbReference type="ARBA" id="ARBA00023077"/>
    </source>
</evidence>
<evidence type="ECO:0000256" key="7">
    <source>
        <dbReference type="ARBA" id="ARBA00023237"/>
    </source>
</evidence>
<reference evidence="13" key="1">
    <citation type="journal article" date="2019" name="Int. J. Syst. Evol. Microbiol.">
        <title>The Global Catalogue of Microorganisms (GCM) 10K type strain sequencing project: providing services to taxonomists for standard genome sequencing and annotation.</title>
        <authorList>
            <consortium name="The Broad Institute Genomics Platform"/>
            <consortium name="The Broad Institute Genome Sequencing Center for Infectious Disease"/>
            <person name="Wu L."/>
            <person name="Ma J."/>
        </authorList>
    </citation>
    <scope>NUCLEOTIDE SEQUENCE [LARGE SCALE GENOMIC DNA]</scope>
    <source>
        <strain evidence="13">CCUG 53762</strain>
    </source>
</reference>
<gene>
    <name evidence="12" type="ORF">ACFSAH_10295</name>
</gene>
<keyword evidence="2 8" id="KW-0813">Transport</keyword>
<dbReference type="Proteomes" id="UP001597118">
    <property type="component" value="Unassembled WGS sequence"/>
</dbReference>
<dbReference type="InterPro" id="IPR012910">
    <property type="entry name" value="Plug_dom"/>
</dbReference>
<feature type="domain" description="TonB-dependent receptor plug" evidence="11">
    <location>
        <begin position="231"/>
        <end position="346"/>
    </location>
</feature>
<evidence type="ECO:0000256" key="3">
    <source>
        <dbReference type="ARBA" id="ARBA00022452"/>
    </source>
</evidence>
<dbReference type="PROSITE" id="PS52016">
    <property type="entry name" value="TONB_DEPENDENT_REC_3"/>
    <property type="match status" value="1"/>
</dbReference>
<evidence type="ECO:0000256" key="9">
    <source>
        <dbReference type="RuleBase" id="RU003357"/>
    </source>
</evidence>
<dbReference type="Pfam" id="PF00593">
    <property type="entry name" value="TonB_dep_Rec_b-barrel"/>
    <property type="match status" value="1"/>
</dbReference>
<name>A0ABW4ID50_9SPHI</name>
<keyword evidence="3 8" id="KW-1134">Transmembrane beta strand</keyword>
<evidence type="ECO:0000256" key="6">
    <source>
        <dbReference type="ARBA" id="ARBA00023136"/>
    </source>
</evidence>
<dbReference type="InterPro" id="IPR023996">
    <property type="entry name" value="TonB-dep_OMP_SusC/RagA"/>
</dbReference>